<gene>
    <name evidence="2" type="ORF">J2S00_000728</name>
</gene>
<evidence type="ECO:0000313" key="3">
    <source>
        <dbReference type="Proteomes" id="UP001232445"/>
    </source>
</evidence>
<comment type="function">
    <text evidence="1">Regulates expression of the glpD operon. In the presence of glycerol 3-phosphate (G3P) causes antitermination of transcription of glpD at the inverted repeat of the leader region to enhance its transcription. Binds and stabilizes glpD leader mRNA.</text>
</comment>
<evidence type="ECO:0000256" key="1">
    <source>
        <dbReference type="PIRNR" id="PIRNR016897"/>
    </source>
</evidence>
<dbReference type="PIRSF" id="PIRSF016897">
    <property type="entry name" value="GlpP"/>
    <property type="match status" value="1"/>
</dbReference>
<dbReference type="RefSeq" id="WP_370875820.1">
    <property type="nucleotide sequence ID" value="NZ_JAUSUQ010000002.1"/>
</dbReference>
<dbReference type="InterPro" id="IPR006699">
    <property type="entry name" value="GlpP"/>
</dbReference>
<keyword evidence="1" id="KW-0804">Transcription</keyword>
<dbReference type="PANTHER" id="PTHR35787">
    <property type="entry name" value="GLYCEROL UPTAKE OPERON ANTITERMINATOR REGULATORY PROTEIN"/>
    <property type="match status" value="1"/>
</dbReference>
<dbReference type="PANTHER" id="PTHR35787:SF1">
    <property type="entry name" value="GLYCEROL UPTAKE OPERON ANTITERMINATOR REGULATORY PROTEIN"/>
    <property type="match status" value="1"/>
</dbReference>
<name>A0ABU0CNF3_9BACI</name>
<dbReference type="Pfam" id="PF04309">
    <property type="entry name" value="G3P_antiterm"/>
    <property type="match status" value="1"/>
</dbReference>
<protein>
    <recommendedName>
        <fullName evidence="1">Glycerol uptake operon antiterminator regulatory protein</fullName>
    </recommendedName>
</protein>
<dbReference type="SUPFAM" id="SSF110391">
    <property type="entry name" value="GlpP-like"/>
    <property type="match status" value="1"/>
</dbReference>
<reference evidence="2 3" key="1">
    <citation type="submission" date="2023-07" db="EMBL/GenBank/DDBJ databases">
        <title>Genomic Encyclopedia of Type Strains, Phase IV (KMG-IV): sequencing the most valuable type-strain genomes for metagenomic binning, comparative biology and taxonomic classification.</title>
        <authorList>
            <person name="Goeker M."/>
        </authorList>
    </citation>
    <scope>NUCLEOTIDE SEQUENCE [LARGE SCALE GENOMIC DNA]</scope>
    <source>
        <strain evidence="2 3">DSM 17740</strain>
    </source>
</reference>
<organism evidence="2 3">
    <name type="scientific">Caldalkalibacillus uzonensis</name>
    <dbReference type="NCBI Taxonomy" id="353224"/>
    <lineage>
        <taxon>Bacteria</taxon>
        <taxon>Bacillati</taxon>
        <taxon>Bacillota</taxon>
        <taxon>Bacilli</taxon>
        <taxon>Bacillales</taxon>
        <taxon>Bacillaceae</taxon>
        <taxon>Caldalkalibacillus</taxon>
    </lineage>
</organism>
<dbReference type="Proteomes" id="UP001232445">
    <property type="component" value="Unassembled WGS sequence"/>
</dbReference>
<keyword evidence="1" id="KW-0805">Transcription regulation</keyword>
<keyword evidence="1" id="KW-0319">Glycerol metabolism</keyword>
<comment type="caution">
    <text evidence="2">The sequence shown here is derived from an EMBL/GenBank/DDBJ whole genome shotgun (WGS) entry which is preliminary data.</text>
</comment>
<keyword evidence="1" id="KW-0694">RNA-binding</keyword>
<evidence type="ECO:0000313" key="2">
    <source>
        <dbReference type="EMBL" id="MDQ0337945.1"/>
    </source>
</evidence>
<dbReference type="Gene3D" id="3.20.20.70">
    <property type="entry name" value="Aldolase class I"/>
    <property type="match status" value="1"/>
</dbReference>
<dbReference type="InterPro" id="IPR013785">
    <property type="entry name" value="Aldolase_TIM"/>
</dbReference>
<keyword evidence="3" id="KW-1185">Reference proteome</keyword>
<accession>A0ABU0CNF3</accession>
<sequence length="189" mass="20903">MNSPIVDMVQSQVIASIHQPELIEEAVDSEANIAFLLTGDLLTIKDYVDRLKSAGMPVFIHLDFIEGLSNHKSAIQYVAREWQPDGIITTRNQLIKAAKEEGLLTIQRIFLLDSSALKRGIELVRACQPDAIEVLPGLMPRVIYELTEELPIPLIAGGLIREKEEILEALRAGALATSVGDPKLWNLDL</sequence>
<dbReference type="EMBL" id="JAUSUQ010000002">
    <property type="protein sequence ID" value="MDQ0337945.1"/>
    <property type="molecule type" value="Genomic_DNA"/>
</dbReference>
<proteinExistence type="predicted"/>